<evidence type="ECO:0000259" key="2">
    <source>
        <dbReference type="Pfam" id="PF13579"/>
    </source>
</evidence>
<name>A0A0M8KBS5_9CHLR</name>
<dbReference type="RefSeq" id="WP_054494047.1">
    <property type="nucleotide sequence ID" value="NZ_BBZA01000245.1"/>
</dbReference>
<proteinExistence type="predicted"/>
<dbReference type="InParanoid" id="A0A0M8KBS5"/>
<feature type="domain" description="Glycosyl transferase family 1" evidence="1">
    <location>
        <begin position="241"/>
        <end position="398"/>
    </location>
</feature>
<keyword evidence="4" id="KW-1185">Reference proteome</keyword>
<reference evidence="3 4" key="1">
    <citation type="journal article" date="2015" name="Genome Announc.">
        <title>Draft Genome Sequence of a Heterotrophic Facultative Anaerobic Thermophilic Bacterium, Ardenticatena maritima Strain 110ST.</title>
        <authorList>
            <person name="Kawaichi S."/>
            <person name="Yoshida T."/>
            <person name="Sako Y."/>
            <person name="Nakamura R."/>
        </authorList>
    </citation>
    <scope>NUCLEOTIDE SEQUENCE [LARGE SCALE GENOMIC DNA]</scope>
    <source>
        <strain evidence="3 4">110S</strain>
    </source>
</reference>
<feature type="domain" description="Glycosyltransferase subfamily 4-like N-terminal" evidence="2">
    <location>
        <begin position="15"/>
        <end position="217"/>
    </location>
</feature>
<dbReference type="Pfam" id="PF00534">
    <property type="entry name" value="Glycos_transf_1"/>
    <property type="match status" value="1"/>
</dbReference>
<dbReference type="InterPro" id="IPR050194">
    <property type="entry name" value="Glycosyltransferase_grp1"/>
</dbReference>
<gene>
    <name evidence="3" type="ORF">ARMA_2779</name>
</gene>
<dbReference type="EMBL" id="BBZA01000245">
    <property type="protein sequence ID" value="GAP64356.1"/>
    <property type="molecule type" value="Genomic_DNA"/>
</dbReference>
<protein>
    <recommendedName>
        <fullName evidence="5">Glycosyl transferase family 1 domain-containing protein</fullName>
    </recommendedName>
</protein>
<dbReference type="Proteomes" id="UP000037784">
    <property type="component" value="Unassembled WGS sequence"/>
</dbReference>
<evidence type="ECO:0000313" key="4">
    <source>
        <dbReference type="Proteomes" id="UP000037784"/>
    </source>
</evidence>
<dbReference type="InterPro" id="IPR028098">
    <property type="entry name" value="Glyco_trans_4-like_N"/>
</dbReference>
<dbReference type="OrthoDB" id="140820at2"/>
<dbReference type="PANTHER" id="PTHR45947">
    <property type="entry name" value="SULFOQUINOVOSYL TRANSFERASE SQD2"/>
    <property type="match status" value="1"/>
</dbReference>
<dbReference type="InterPro" id="IPR001296">
    <property type="entry name" value="Glyco_trans_1"/>
</dbReference>
<evidence type="ECO:0008006" key="5">
    <source>
        <dbReference type="Google" id="ProtNLM"/>
    </source>
</evidence>
<evidence type="ECO:0000313" key="3">
    <source>
        <dbReference type="EMBL" id="GAP64356.1"/>
    </source>
</evidence>
<dbReference type="Gene3D" id="3.40.50.2000">
    <property type="entry name" value="Glycogen Phosphorylase B"/>
    <property type="match status" value="2"/>
</dbReference>
<dbReference type="GO" id="GO:0016758">
    <property type="term" value="F:hexosyltransferase activity"/>
    <property type="evidence" value="ECO:0007669"/>
    <property type="project" value="TreeGrafter"/>
</dbReference>
<reference evidence="4" key="2">
    <citation type="submission" date="2015-08" db="EMBL/GenBank/DDBJ databases">
        <title>Draft Genome Sequence of a Heterotrophic Facultative Anaerobic Bacterium Ardenticatena maritima Strain 110S.</title>
        <authorList>
            <person name="Kawaichi S."/>
            <person name="Yoshida T."/>
            <person name="Sako Y."/>
            <person name="Nakamura R."/>
        </authorList>
    </citation>
    <scope>NUCLEOTIDE SEQUENCE [LARGE SCALE GENOMIC DNA]</scope>
    <source>
        <strain evidence="4">110S</strain>
    </source>
</reference>
<organism evidence="3 4">
    <name type="scientific">Ardenticatena maritima</name>
    <dbReference type="NCBI Taxonomy" id="872965"/>
    <lineage>
        <taxon>Bacteria</taxon>
        <taxon>Bacillati</taxon>
        <taxon>Chloroflexota</taxon>
        <taxon>Ardenticatenia</taxon>
        <taxon>Ardenticatenales</taxon>
        <taxon>Ardenticatenaceae</taxon>
        <taxon>Ardenticatena</taxon>
    </lineage>
</organism>
<evidence type="ECO:0000259" key="1">
    <source>
        <dbReference type="Pfam" id="PF00534"/>
    </source>
</evidence>
<accession>A0A0M8KBS5</accession>
<dbReference type="CDD" id="cd03801">
    <property type="entry name" value="GT4_PimA-like"/>
    <property type="match status" value="1"/>
</dbReference>
<dbReference type="AlphaFoldDB" id="A0A0M8KBS5"/>
<comment type="caution">
    <text evidence="3">The sequence shown here is derived from an EMBL/GenBank/DDBJ whole genome shotgun (WGS) entry which is preliminary data.</text>
</comment>
<dbReference type="SUPFAM" id="SSF53756">
    <property type="entry name" value="UDP-Glycosyltransferase/glycogen phosphorylase"/>
    <property type="match status" value="1"/>
</dbReference>
<dbReference type="Pfam" id="PF13579">
    <property type="entry name" value="Glyco_trans_4_4"/>
    <property type="match status" value="1"/>
</dbReference>
<dbReference type="PANTHER" id="PTHR45947:SF3">
    <property type="entry name" value="SULFOQUINOVOSYL TRANSFERASE SQD2"/>
    <property type="match status" value="1"/>
</dbReference>
<sequence>MRILHVIPRYVPAHGGAEQHLHEIGRRLVRDGHEVVTVTSDARDVIALWDPKGARFEKLHERIDGVEIRRFPLRHAPGGALTYAAVRRLLWLYSKTPCPLAPAYALSHLTPRIPGLFHWLRETQESFDVVAAMAIVFEPLVYEAWQYAQRRGIPFLLYPLTHLGAGHTPGTDDVASFYTMRHQIALVRHADVVFAQTTDEVDFYVTHGVPRHRLVIAGVGVNPEEVLGGNGAYFREHFGVRDRPLVGMIGTLSREKGAHTLLDAALHLWTSGDNFVLALAGFIPPDFAKRLEQVPPRWRSNILVLGAIDNALKRHMLAALDVLVLPSRSDSFGIVFLEAWLYGTPVIGANAWGVRSVIEHNRDGILIPFGNPKALARAIKYILDHPEVAAVLGKRGREKVEAKHLWAHVYARVSPYYRPF</sequence>